<feature type="signal peptide" evidence="1">
    <location>
        <begin position="1"/>
        <end position="20"/>
    </location>
</feature>
<proteinExistence type="predicted"/>
<accession>A0A366ETA6</accession>
<keyword evidence="3" id="KW-1185">Reference proteome</keyword>
<reference evidence="2 3" key="1">
    <citation type="submission" date="2018-06" db="EMBL/GenBank/DDBJ databases">
        <title>Genomic Encyclopedia of Type Strains, Phase IV (KMG-IV): sequencing the most valuable type-strain genomes for metagenomic binning, comparative biology and taxonomic classification.</title>
        <authorList>
            <person name="Goeker M."/>
        </authorList>
    </citation>
    <scope>NUCLEOTIDE SEQUENCE [LARGE SCALE GENOMIC DNA]</scope>
    <source>
        <strain evidence="2 3">DSM 24875</strain>
    </source>
</reference>
<evidence type="ECO:0000313" key="3">
    <source>
        <dbReference type="Proteomes" id="UP000253529"/>
    </source>
</evidence>
<evidence type="ECO:0000256" key="1">
    <source>
        <dbReference type="SAM" id="SignalP"/>
    </source>
</evidence>
<sequence length="157" mass="16779">MKRLAVVLATAAAVAVGALARPAPHGDPTMTPREAARAWAGANGMTPRNSEDLTRDGLYAIHRFSTSAGCEVIAAPLGRVDEILPLVRARLSETAWTDRRMLIASVGPMPAGALEIQLRRLLARFSVGHAPQAVLLTADRGCLPEGFWDHLSEWPAP</sequence>
<dbReference type="AlphaFoldDB" id="A0A366ETA6"/>
<dbReference type="EMBL" id="QNRK01000034">
    <property type="protein sequence ID" value="RBP05643.1"/>
    <property type="molecule type" value="Genomic_DNA"/>
</dbReference>
<dbReference type="RefSeq" id="WP_113891797.1">
    <property type="nucleotide sequence ID" value="NZ_QNRK01000034.1"/>
</dbReference>
<comment type="caution">
    <text evidence="2">The sequence shown here is derived from an EMBL/GenBank/DDBJ whole genome shotgun (WGS) entry which is preliminary data.</text>
</comment>
<dbReference type="Proteomes" id="UP000253529">
    <property type="component" value="Unassembled WGS sequence"/>
</dbReference>
<keyword evidence="1" id="KW-0732">Signal</keyword>
<gene>
    <name evidence="2" type="ORF">DFR50_1346</name>
</gene>
<name>A0A366ETA6_9HYPH</name>
<evidence type="ECO:0000313" key="2">
    <source>
        <dbReference type="EMBL" id="RBP05643.1"/>
    </source>
</evidence>
<organism evidence="2 3">
    <name type="scientific">Roseiarcus fermentans</name>
    <dbReference type="NCBI Taxonomy" id="1473586"/>
    <lineage>
        <taxon>Bacteria</taxon>
        <taxon>Pseudomonadati</taxon>
        <taxon>Pseudomonadota</taxon>
        <taxon>Alphaproteobacteria</taxon>
        <taxon>Hyphomicrobiales</taxon>
        <taxon>Roseiarcaceae</taxon>
        <taxon>Roseiarcus</taxon>
    </lineage>
</organism>
<feature type="chain" id="PRO_5016578275" evidence="1">
    <location>
        <begin position="21"/>
        <end position="157"/>
    </location>
</feature>
<protein>
    <submittedName>
        <fullName evidence="2">Uncharacterized protein</fullName>
    </submittedName>
</protein>